<evidence type="ECO:0000259" key="1">
    <source>
        <dbReference type="PROSITE" id="PS50835"/>
    </source>
</evidence>
<dbReference type="InterPro" id="IPR036179">
    <property type="entry name" value="Ig-like_dom_sf"/>
</dbReference>
<dbReference type="PROSITE" id="PS50853">
    <property type="entry name" value="FN3"/>
    <property type="match status" value="1"/>
</dbReference>
<dbReference type="PANTHER" id="PTHR23278">
    <property type="entry name" value="SIDESTEP PROTEIN"/>
    <property type="match status" value="1"/>
</dbReference>
<dbReference type="CDD" id="cd00063">
    <property type="entry name" value="FN3"/>
    <property type="match status" value="1"/>
</dbReference>
<sequence length="199" mass="21738">APTCKNDKLAVVGASRGESVDIVCEIESDPPATSYRWKFNNSGETLDVPAENSELDYGSLFCWAANAVGHQANPCVFQVVAAGKPFPVKNCTFSNQTSSSVEVFCLPGFDGGLPQHFLLELYSSNSAVPRSNMTSEGEPYFLLDNLEPDVTFRIVVFAVNSKGRSHGVVLEEVTFRDAEKRTGKRIYFSDLATVEKVMP</sequence>
<dbReference type="InterPro" id="IPR007110">
    <property type="entry name" value="Ig-like_dom"/>
</dbReference>
<dbReference type="EMBL" id="JAPWTK010000001">
    <property type="protein sequence ID" value="KAJ8963251.1"/>
    <property type="molecule type" value="Genomic_DNA"/>
</dbReference>
<dbReference type="InterPro" id="IPR036116">
    <property type="entry name" value="FN3_sf"/>
</dbReference>
<dbReference type="Proteomes" id="UP001162162">
    <property type="component" value="Unassembled WGS sequence"/>
</dbReference>
<accession>A0AAV8ZIM7</accession>
<evidence type="ECO:0000313" key="4">
    <source>
        <dbReference type="Proteomes" id="UP001162162"/>
    </source>
</evidence>
<dbReference type="PANTHER" id="PTHR23278:SF31">
    <property type="entry name" value="SIDESTEP II, ISOFORM A"/>
    <property type="match status" value="1"/>
</dbReference>
<comment type="caution">
    <text evidence="3">The sequence shown here is derived from an EMBL/GenBank/DDBJ whole genome shotgun (WGS) entry which is preliminary data.</text>
</comment>
<proteinExistence type="predicted"/>
<dbReference type="SUPFAM" id="SSF48726">
    <property type="entry name" value="Immunoglobulin"/>
    <property type="match status" value="1"/>
</dbReference>
<dbReference type="InterPro" id="IPR013783">
    <property type="entry name" value="Ig-like_fold"/>
</dbReference>
<evidence type="ECO:0000313" key="3">
    <source>
        <dbReference type="EMBL" id="KAJ8963251.1"/>
    </source>
</evidence>
<protein>
    <recommendedName>
        <fullName evidence="5">Ig-like domain-containing protein</fullName>
    </recommendedName>
</protein>
<feature type="domain" description="Ig-like" evidence="1">
    <location>
        <begin position="2"/>
        <end position="66"/>
    </location>
</feature>
<dbReference type="PROSITE" id="PS50835">
    <property type="entry name" value="IG_LIKE"/>
    <property type="match status" value="1"/>
</dbReference>
<keyword evidence="4" id="KW-1185">Reference proteome</keyword>
<dbReference type="SMART" id="SM00060">
    <property type="entry name" value="FN3"/>
    <property type="match status" value="1"/>
</dbReference>
<feature type="domain" description="Fibronectin type-III" evidence="2">
    <location>
        <begin position="87"/>
        <end position="180"/>
    </location>
</feature>
<feature type="non-terminal residue" evidence="3">
    <location>
        <position position="1"/>
    </location>
</feature>
<dbReference type="Gene3D" id="2.60.40.10">
    <property type="entry name" value="Immunoglobulins"/>
    <property type="match status" value="2"/>
</dbReference>
<gene>
    <name evidence="3" type="ORF">NQ318_018717</name>
</gene>
<evidence type="ECO:0000259" key="2">
    <source>
        <dbReference type="PROSITE" id="PS50853"/>
    </source>
</evidence>
<dbReference type="SUPFAM" id="SSF49265">
    <property type="entry name" value="Fibronectin type III"/>
    <property type="match status" value="1"/>
</dbReference>
<name>A0AAV8ZIM7_9CUCU</name>
<dbReference type="AlphaFoldDB" id="A0AAV8ZIM7"/>
<organism evidence="3 4">
    <name type="scientific">Aromia moschata</name>
    <dbReference type="NCBI Taxonomy" id="1265417"/>
    <lineage>
        <taxon>Eukaryota</taxon>
        <taxon>Metazoa</taxon>
        <taxon>Ecdysozoa</taxon>
        <taxon>Arthropoda</taxon>
        <taxon>Hexapoda</taxon>
        <taxon>Insecta</taxon>
        <taxon>Pterygota</taxon>
        <taxon>Neoptera</taxon>
        <taxon>Endopterygota</taxon>
        <taxon>Coleoptera</taxon>
        <taxon>Polyphaga</taxon>
        <taxon>Cucujiformia</taxon>
        <taxon>Chrysomeloidea</taxon>
        <taxon>Cerambycidae</taxon>
        <taxon>Cerambycinae</taxon>
        <taxon>Callichromatini</taxon>
        <taxon>Aromia</taxon>
    </lineage>
</organism>
<evidence type="ECO:0008006" key="5">
    <source>
        <dbReference type="Google" id="ProtNLM"/>
    </source>
</evidence>
<dbReference type="InterPro" id="IPR003961">
    <property type="entry name" value="FN3_dom"/>
</dbReference>
<reference evidence="3" key="1">
    <citation type="journal article" date="2023" name="Insect Mol. Biol.">
        <title>Genome sequencing provides insights into the evolution of gene families encoding plant cell wall-degrading enzymes in longhorned beetles.</title>
        <authorList>
            <person name="Shin N.R."/>
            <person name="Okamura Y."/>
            <person name="Kirsch R."/>
            <person name="Pauchet Y."/>
        </authorList>
    </citation>
    <scope>NUCLEOTIDE SEQUENCE</scope>
    <source>
        <strain evidence="3">AMC_N1</strain>
    </source>
</reference>